<evidence type="ECO:0000256" key="1">
    <source>
        <dbReference type="ARBA" id="ARBA00022679"/>
    </source>
</evidence>
<dbReference type="Proteomes" id="UP000797356">
    <property type="component" value="Chromosome 1"/>
</dbReference>
<dbReference type="OrthoDB" id="5835829at2759"/>
<dbReference type="PANTHER" id="PTHR48049:SF65">
    <property type="entry name" value="ANTHOCYANIDIN 3-O-GLUCOSYLTRANSFERASE"/>
    <property type="match status" value="1"/>
</dbReference>
<evidence type="ECO:0000313" key="2">
    <source>
        <dbReference type="EMBL" id="KAG1326525.1"/>
    </source>
</evidence>
<dbReference type="Gene3D" id="3.40.50.2000">
    <property type="entry name" value="Glycogen Phosphorylase B"/>
    <property type="match status" value="1"/>
</dbReference>
<accession>A0A8K0HUQ0</accession>
<keyword evidence="1" id="KW-0808">Transferase</keyword>
<dbReference type="EMBL" id="CM017872">
    <property type="protein sequence ID" value="KAG1326525.1"/>
    <property type="molecule type" value="Genomic_DNA"/>
</dbReference>
<reference evidence="2" key="1">
    <citation type="journal article" date="2017" name="Gigascience">
        <title>The genome draft of coconut (Cocos nucifera).</title>
        <authorList>
            <person name="Xiao Y."/>
            <person name="Xu P."/>
            <person name="Fan H."/>
            <person name="Baudouin L."/>
            <person name="Xia W."/>
            <person name="Bocs S."/>
            <person name="Xu J."/>
            <person name="Li Q."/>
            <person name="Guo A."/>
            <person name="Zhou L."/>
            <person name="Li J."/>
            <person name="Wu Y."/>
            <person name="Ma Z."/>
            <person name="Armero A."/>
            <person name="Issali A.E."/>
            <person name="Liu N."/>
            <person name="Peng M."/>
            <person name="Yang Y."/>
        </authorList>
    </citation>
    <scope>NUCLEOTIDE SEQUENCE</scope>
    <source>
        <tissue evidence="2">Spear leaf of Hainan Tall coconut</tissue>
    </source>
</reference>
<protein>
    <submittedName>
        <fullName evidence="2">Putative UDP-glycosyltransferase 78D2</fullName>
    </submittedName>
</protein>
<gene>
    <name evidence="2" type="ORF">COCNU_01G004590</name>
</gene>
<dbReference type="PANTHER" id="PTHR48049">
    <property type="entry name" value="GLYCOSYLTRANSFERASE"/>
    <property type="match status" value="1"/>
</dbReference>
<name>A0A8K0HUQ0_COCNU</name>
<proteinExistence type="predicted"/>
<dbReference type="Pfam" id="PF00201">
    <property type="entry name" value="UDPGT"/>
    <property type="match status" value="1"/>
</dbReference>
<dbReference type="InterPro" id="IPR050481">
    <property type="entry name" value="UDP-glycosyltransf_plant"/>
</dbReference>
<reference evidence="2" key="2">
    <citation type="submission" date="2019-07" db="EMBL/GenBank/DDBJ databases">
        <authorList>
            <person name="Yang Y."/>
            <person name="Bocs S."/>
            <person name="Baudouin L."/>
        </authorList>
    </citation>
    <scope>NUCLEOTIDE SEQUENCE</scope>
    <source>
        <tissue evidence="2">Spear leaf of Hainan Tall coconut</tissue>
    </source>
</reference>
<dbReference type="InterPro" id="IPR002213">
    <property type="entry name" value="UDP_glucos_trans"/>
</dbReference>
<organism evidence="2 3">
    <name type="scientific">Cocos nucifera</name>
    <name type="common">Coconut palm</name>
    <dbReference type="NCBI Taxonomy" id="13894"/>
    <lineage>
        <taxon>Eukaryota</taxon>
        <taxon>Viridiplantae</taxon>
        <taxon>Streptophyta</taxon>
        <taxon>Embryophyta</taxon>
        <taxon>Tracheophyta</taxon>
        <taxon>Spermatophyta</taxon>
        <taxon>Magnoliopsida</taxon>
        <taxon>Liliopsida</taxon>
        <taxon>Arecaceae</taxon>
        <taxon>Arecoideae</taxon>
        <taxon>Cocoseae</taxon>
        <taxon>Attaleinae</taxon>
        <taxon>Cocos</taxon>
    </lineage>
</organism>
<comment type="caution">
    <text evidence="2">The sequence shown here is derived from an EMBL/GenBank/DDBJ whole genome shotgun (WGS) entry which is preliminary data.</text>
</comment>
<dbReference type="SUPFAM" id="SSF53756">
    <property type="entry name" value="UDP-Glycosyltransferase/glycogen phosphorylase"/>
    <property type="match status" value="1"/>
</dbReference>
<sequence>MVPCGDPHVVLLAFPFGSHAAALFTVARALAAAAPSATFSFLSTARSIASLPTAQPLANIRFYAVGDGLLEGGEAPPTNIEEKIKMFMGAAPENLRVGVEAAVVGSGGAVVSCVVSDAFLWVAAEVAAKAGVPWIPVWTAAAMALYAHLHTDLLRREIGVGQEGMSIKINIDIFIYIGLNWIGSIW</sequence>
<dbReference type="GO" id="GO:0035251">
    <property type="term" value="F:UDP-glucosyltransferase activity"/>
    <property type="evidence" value="ECO:0007669"/>
    <property type="project" value="InterPro"/>
</dbReference>
<keyword evidence="3" id="KW-1185">Reference proteome</keyword>
<dbReference type="AlphaFoldDB" id="A0A8K0HUQ0"/>
<evidence type="ECO:0000313" key="3">
    <source>
        <dbReference type="Proteomes" id="UP000797356"/>
    </source>
</evidence>